<evidence type="ECO:0000259" key="17">
    <source>
        <dbReference type="PROSITE" id="PS51217"/>
    </source>
</evidence>
<dbReference type="InterPro" id="IPR027417">
    <property type="entry name" value="P-loop_NTPase"/>
</dbReference>
<dbReference type="Pfam" id="PF12705">
    <property type="entry name" value="PDDEXK_1"/>
    <property type="match status" value="1"/>
</dbReference>
<evidence type="ECO:0000256" key="3">
    <source>
        <dbReference type="ARBA" id="ARBA00022741"/>
    </source>
</evidence>
<dbReference type="Gene3D" id="3.90.320.10">
    <property type="match status" value="1"/>
</dbReference>
<sequence>MPSTSPSLAPGLLALDADQARAVAHRGPLLRVLGGPGTGKTSLAVVIVAGRVASGEVGADRCVIIAASRRSAARVRDAVTRRIGATTREPLARTFPSLAFGILRRAAIRDDAPAPRLLTGPEQDAILRELLAGHRADRETAPAWPADMAEALGTDGFRSELRDLLMRAVEYGVDAAGLAELGGLHGRADWVAAARVLDEYDQVTALSRPGAFDPSWLLTGAGDLLEDDPEALAGVVADLDLVVVDDAQELTAGAARLLRILAAQGVEIVLIGDPDAAVQTFRGADPSFLADRWRELGVGPTVVLGTGHRLTPATATAAARVAELIGALGGGRQRAFVTDPGPPGPEPDVHVFRSAAQEAAHLADVVRRAHLIDRLPWREMAVVVRGQGRADVIRRALVAAHVPVADAESGLPVGAQDAVRPLVVLCQAAVERVAHRERCAGEALDLDPDGGWRLRPEVAVDLLTSAYGGADAVTLRRLRRAVRRAALDDGRGAPADVLLAAVLARPGDAQDLAEETSSGMRRLAAMLAAVTSTVAAGGASPEDVLWAAWSAAEIADEWRATALAGGRDGARADRDLDAVIDVLARARDFAVRLPGVQIETFLDQVAGSPLAADSIVARSVDRERVEVLTPHAAAGREWSLVAVAAVQEGAWPDLRLRGSLLGSEVLVDVLCGRETSIRASQTVTRHDEARLFHVALTRSRGAVHLSAVRADDESPSSYLDVVAPWSGPGDRPFTEVEQPMTLVGAVAALRRTVAASPTSDRAVRERAAGALAHLARVGVRGADPREWWGLREVSDDRPRVDDGALVKVSPSGLVGFGECEARWLLTGVGGQGPAVGSAALGTLVHEVLAQCGDADVATLGARLDDGWARLGLAPGWISRAKRGDAGRMLERAAAYFELAKSQGWRRVAAEQQMSLVLGRARISGVVDRLEADADGRLRILDFKTGSSKPKREEVAKHPQLGAYQEAVERGAFGPGAVSAGAALVQLGKAGGVRITSAVQEQVPLAEADEPGWARDLIEQAATTMAGATYRAIQGTWCRTCPVRTSCPVHAEGAMLA</sequence>
<comment type="caution">
    <text evidence="18">The sequence shown here is derived from an EMBL/GenBank/DDBJ whole genome shotgun (WGS) entry which is preliminary data.</text>
</comment>
<dbReference type="Pfam" id="PF13361">
    <property type="entry name" value="UvrD_C"/>
    <property type="match status" value="1"/>
</dbReference>
<evidence type="ECO:0000256" key="10">
    <source>
        <dbReference type="ARBA" id="ARBA00023204"/>
    </source>
</evidence>
<dbReference type="EMBL" id="BAAAPN010000011">
    <property type="protein sequence ID" value="GAA1746545.1"/>
    <property type="molecule type" value="Genomic_DNA"/>
</dbReference>
<evidence type="ECO:0000256" key="8">
    <source>
        <dbReference type="ARBA" id="ARBA00022840"/>
    </source>
</evidence>
<dbReference type="PANTHER" id="PTHR11070:SF59">
    <property type="entry name" value="DNA 3'-5' HELICASE"/>
    <property type="match status" value="1"/>
</dbReference>
<comment type="similarity">
    <text evidence="1">Belongs to the helicase family. UvrD subfamily.</text>
</comment>
<evidence type="ECO:0000256" key="15">
    <source>
        <dbReference type="PROSITE-ProRule" id="PRU00560"/>
    </source>
</evidence>
<accession>A0ABN2K1L9</accession>
<evidence type="ECO:0000256" key="9">
    <source>
        <dbReference type="ARBA" id="ARBA00023125"/>
    </source>
</evidence>
<evidence type="ECO:0000256" key="5">
    <source>
        <dbReference type="ARBA" id="ARBA00022801"/>
    </source>
</evidence>
<organism evidence="18 19">
    <name type="scientific">Nostocoides vanveenii</name>
    <dbReference type="NCBI Taxonomy" id="330835"/>
    <lineage>
        <taxon>Bacteria</taxon>
        <taxon>Bacillati</taxon>
        <taxon>Actinomycetota</taxon>
        <taxon>Actinomycetes</taxon>
        <taxon>Micrococcales</taxon>
        <taxon>Intrasporangiaceae</taxon>
        <taxon>Nostocoides</taxon>
    </lineage>
</organism>
<keyword evidence="9" id="KW-0238">DNA-binding</keyword>
<dbReference type="SUPFAM" id="SSF52540">
    <property type="entry name" value="P-loop containing nucleoside triphosphate hydrolases"/>
    <property type="match status" value="1"/>
</dbReference>
<name>A0ABN2K1L9_9MICO</name>
<dbReference type="Gene3D" id="3.40.50.300">
    <property type="entry name" value="P-loop containing nucleotide triphosphate hydrolases"/>
    <property type="match status" value="2"/>
</dbReference>
<reference evidence="18 19" key="1">
    <citation type="journal article" date="2019" name="Int. J. Syst. Evol. Microbiol.">
        <title>The Global Catalogue of Microorganisms (GCM) 10K type strain sequencing project: providing services to taxonomists for standard genome sequencing and annotation.</title>
        <authorList>
            <consortium name="The Broad Institute Genomics Platform"/>
            <consortium name="The Broad Institute Genome Sequencing Center for Infectious Disease"/>
            <person name="Wu L."/>
            <person name="Ma J."/>
        </authorList>
    </citation>
    <scope>NUCLEOTIDE SEQUENCE [LARGE SCALE GENOMIC DNA]</scope>
    <source>
        <strain evidence="18 19">JCM 15591</strain>
    </source>
</reference>
<evidence type="ECO:0000256" key="7">
    <source>
        <dbReference type="ARBA" id="ARBA00022839"/>
    </source>
</evidence>
<feature type="domain" description="UvrD-like helicase ATP-binding" evidence="16">
    <location>
        <begin position="13"/>
        <end position="311"/>
    </location>
</feature>
<dbReference type="Gene3D" id="1.10.486.10">
    <property type="entry name" value="PCRA, domain 4"/>
    <property type="match status" value="1"/>
</dbReference>
<gene>
    <name evidence="18" type="ORF">GCM10009810_03890</name>
</gene>
<keyword evidence="4" id="KW-0227">DNA damage</keyword>
<feature type="domain" description="UvrD-like helicase C-terminal" evidence="17">
    <location>
        <begin position="316"/>
        <end position="635"/>
    </location>
</feature>
<dbReference type="InterPro" id="IPR013986">
    <property type="entry name" value="DExx_box_DNA_helicase_dom_sf"/>
</dbReference>
<evidence type="ECO:0000256" key="6">
    <source>
        <dbReference type="ARBA" id="ARBA00022806"/>
    </source>
</evidence>
<comment type="catalytic activity">
    <reaction evidence="12">
        <text>Couples ATP hydrolysis with the unwinding of duplex DNA by translocating in the 3'-5' direction.</text>
        <dbReference type="EC" id="5.6.2.4"/>
    </reaction>
</comment>
<dbReference type="PROSITE" id="PS51198">
    <property type="entry name" value="UVRD_HELICASE_ATP_BIND"/>
    <property type="match status" value="1"/>
</dbReference>
<evidence type="ECO:0000313" key="18">
    <source>
        <dbReference type="EMBL" id="GAA1746545.1"/>
    </source>
</evidence>
<keyword evidence="2" id="KW-0540">Nuclease</keyword>
<dbReference type="InterPro" id="IPR014016">
    <property type="entry name" value="UvrD-like_ATP-bd"/>
</dbReference>
<dbReference type="Proteomes" id="UP001501475">
    <property type="component" value="Unassembled WGS sequence"/>
</dbReference>
<dbReference type="Gene3D" id="1.10.10.160">
    <property type="match status" value="1"/>
</dbReference>
<evidence type="ECO:0000256" key="4">
    <source>
        <dbReference type="ARBA" id="ARBA00022763"/>
    </source>
</evidence>
<dbReference type="EC" id="5.6.2.4" evidence="13"/>
<dbReference type="InterPro" id="IPR014017">
    <property type="entry name" value="DNA_helicase_UvrD-like_C"/>
</dbReference>
<evidence type="ECO:0000313" key="19">
    <source>
        <dbReference type="Proteomes" id="UP001501475"/>
    </source>
</evidence>
<keyword evidence="10" id="KW-0234">DNA repair</keyword>
<dbReference type="InterPro" id="IPR011604">
    <property type="entry name" value="PDDEXK-like_dom_sf"/>
</dbReference>
<dbReference type="RefSeq" id="WP_344061334.1">
    <property type="nucleotide sequence ID" value="NZ_BAAAPN010000011.1"/>
</dbReference>
<comment type="catalytic activity">
    <reaction evidence="14">
        <text>ATP + H2O = ADP + phosphate + H(+)</text>
        <dbReference type="Rhea" id="RHEA:13065"/>
        <dbReference type="ChEBI" id="CHEBI:15377"/>
        <dbReference type="ChEBI" id="CHEBI:15378"/>
        <dbReference type="ChEBI" id="CHEBI:30616"/>
        <dbReference type="ChEBI" id="CHEBI:43474"/>
        <dbReference type="ChEBI" id="CHEBI:456216"/>
        <dbReference type="EC" id="5.6.2.4"/>
    </reaction>
</comment>
<keyword evidence="8 15" id="KW-0067">ATP-binding</keyword>
<dbReference type="InterPro" id="IPR000212">
    <property type="entry name" value="DNA_helicase_UvrD/REP"/>
</dbReference>
<feature type="binding site" evidence="15">
    <location>
        <begin position="34"/>
        <end position="41"/>
    </location>
    <ligand>
        <name>ATP</name>
        <dbReference type="ChEBI" id="CHEBI:30616"/>
    </ligand>
</feature>
<keyword evidence="19" id="KW-1185">Reference proteome</keyword>
<keyword evidence="7" id="KW-0269">Exonuclease</keyword>
<evidence type="ECO:0000256" key="2">
    <source>
        <dbReference type="ARBA" id="ARBA00022722"/>
    </source>
</evidence>
<dbReference type="PANTHER" id="PTHR11070">
    <property type="entry name" value="UVRD / RECB / PCRA DNA HELICASE FAMILY MEMBER"/>
    <property type="match status" value="1"/>
</dbReference>
<keyword evidence="11" id="KW-0413">Isomerase</keyword>
<dbReference type="InterPro" id="IPR038726">
    <property type="entry name" value="PDDEXK_AddAB-type"/>
</dbReference>
<evidence type="ECO:0000259" key="16">
    <source>
        <dbReference type="PROSITE" id="PS51198"/>
    </source>
</evidence>
<evidence type="ECO:0000256" key="14">
    <source>
        <dbReference type="ARBA" id="ARBA00048988"/>
    </source>
</evidence>
<evidence type="ECO:0000256" key="13">
    <source>
        <dbReference type="ARBA" id="ARBA00034808"/>
    </source>
</evidence>
<evidence type="ECO:0000256" key="1">
    <source>
        <dbReference type="ARBA" id="ARBA00009922"/>
    </source>
</evidence>
<keyword evidence="5 15" id="KW-0378">Hydrolase</keyword>
<evidence type="ECO:0000256" key="11">
    <source>
        <dbReference type="ARBA" id="ARBA00023235"/>
    </source>
</evidence>
<evidence type="ECO:0000256" key="12">
    <source>
        <dbReference type="ARBA" id="ARBA00034617"/>
    </source>
</evidence>
<keyword evidence="6 15" id="KW-0347">Helicase</keyword>
<protein>
    <recommendedName>
        <fullName evidence="13">DNA 3'-5' helicase</fullName>
        <ecNumber evidence="13">5.6.2.4</ecNumber>
    </recommendedName>
</protein>
<dbReference type="PROSITE" id="PS51217">
    <property type="entry name" value="UVRD_HELICASE_CTER"/>
    <property type="match status" value="1"/>
</dbReference>
<proteinExistence type="inferred from homology"/>
<dbReference type="GO" id="GO:0004386">
    <property type="term" value="F:helicase activity"/>
    <property type="evidence" value="ECO:0007669"/>
    <property type="project" value="UniProtKB-KW"/>
</dbReference>
<keyword evidence="3 15" id="KW-0547">Nucleotide-binding</keyword>
<dbReference type="Pfam" id="PF00580">
    <property type="entry name" value="UvrD-helicase"/>
    <property type="match status" value="1"/>
</dbReference>